<dbReference type="RefSeq" id="WP_319928625.1">
    <property type="nucleotide sequence ID" value="NZ_VCDN01000011.1"/>
</dbReference>
<evidence type="ECO:0000259" key="11">
    <source>
        <dbReference type="PROSITE" id="PS51278"/>
    </source>
</evidence>
<evidence type="ECO:0000256" key="7">
    <source>
        <dbReference type="ARBA" id="ARBA00022888"/>
    </source>
</evidence>
<dbReference type="Pfam" id="PF00733">
    <property type="entry name" value="Asn_synthase"/>
    <property type="match status" value="1"/>
</dbReference>
<dbReference type="PANTHER" id="PTHR11772">
    <property type="entry name" value="ASPARAGINE SYNTHETASE"/>
    <property type="match status" value="1"/>
</dbReference>
<evidence type="ECO:0000256" key="2">
    <source>
        <dbReference type="ARBA" id="ARBA00012737"/>
    </source>
</evidence>
<proteinExistence type="inferred from homology"/>
<evidence type="ECO:0000256" key="6">
    <source>
        <dbReference type="ARBA" id="ARBA00022840"/>
    </source>
</evidence>
<dbReference type="InterPro" id="IPR014729">
    <property type="entry name" value="Rossmann-like_a/b/a_fold"/>
</dbReference>
<dbReference type="InterPro" id="IPR050795">
    <property type="entry name" value="Asn_Synthetase"/>
</dbReference>
<dbReference type="InterPro" id="IPR001962">
    <property type="entry name" value="Asn_synthase"/>
</dbReference>
<dbReference type="PROSITE" id="PS51278">
    <property type="entry name" value="GATASE_TYPE_2"/>
    <property type="match status" value="1"/>
</dbReference>
<dbReference type="CDD" id="cd01991">
    <property type="entry name" value="Asn_synthase_B_C"/>
    <property type="match status" value="1"/>
</dbReference>
<dbReference type="SUPFAM" id="SSF56235">
    <property type="entry name" value="N-terminal nucleophile aminohydrolases (Ntn hydrolases)"/>
    <property type="match status" value="1"/>
</dbReference>
<evidence type="ECO:0000256" key="9">
    <source>
        <dbReference type="ARBA" id="ARBA00029440"/>
    </source>
</evidence>
<feature type="domain" description="Glutamine amidotransferase type-2" evidence="11">
    <location>
        <begin position="2"/>
        <end position="189"/>
    </location>
</feature>
<evidence type="ECO:0000256" key="8">
    <source>
        <dbReference type="ARBA" id="ARBA00022962"/>
    </source>
</evidence>
<comment type="caution">
    <text evidence="12">The sequence shown here is derived from an EMBL/GenBank/DDBJ whole genome shotgun (WGS) entry which is preliminary data.</text>
</comment>
<dbReference type="EC" id="6.3.5.4" evidence="2"/>
<dbReference type="InterPro" id="IPR006426">
    <property type="entry name" value="Asn_synth_AEB"/>
</dbReference>
<dbReference type="Pfam" id="PF13537">
    <property type="entry name" value="GATase_7"/>
    <property type="match status" value="1"/>
</dbReference>
<dbReference type="SUPFAM" id="SSF52402">
    <property type="entry name" value="Adenine nucleotide alpha hydrolases-like"/>
    <property type="match status" value="1"/>
</dbReference>
<sequence>MCGIGGIFNLEKSTIFELNNKITSLMSKIAHRGDSNRFNENIVRNNFALSTNRLAIVDREIAIQPISDTEKDIHVVLNGQIYNYKKLRDEMSLLGYEFHNKGDAEVILAAYICYGKSFVKKLDGMFSFIIFDNKNNKFLLARDHVGIKPLYYSKKGVDWYVASEQKSLIEFGSEIYTLEPGTIFDGYTHDKYINYDSTIDSKDDFNFAKNKVFCLLDEAVSKRVDTDLPISVMFSGGIDSAIILYLANKHHDNVTAISFGVPGSSDIDIAVRYCAENNIKHIVYTFSNDDLIRNINDSIYFGEFFEKIDIIDSAIAHFGYYVANKFGFKIALCGEGSDEIFAGYDLFKTSSSPRELSHYRLKNLHRTDLQRVDRASMRNTVEARVPFMDSALVPYILSLDFSYKLYGNIEKHILREAFRDKLPDYIVDRPKIRMPDGSGVKNIIVDYIDTCETNLPKSVVSKLNEIGLTDEGSIFLAEKYLSYNYPIPTQRFKEVNKDFSESGYFDFIS</sequence>
<keyword evidence="5" id="KW-0547">Nucleotide-binding</keyword>
<comment type="catalytic activity">
    <reaction evidence="10">
        <text>L-aspartate + L-glutamine + ATP + H2O = L-asparagine + L-glutamate + AMP + diphosphate + H(+)</text>
        <dbReference type="Rhea" id="RHEA:12228"/>
        <dbReference type="ChEBI" id="CHEBI:15377"/>
        <dbReference type="ChEBI" id="CHEBI:15378"/>
        <dbReference type="ChEBI" id="CHEBI:29985"/>
        <dbReference type="ChEBI" id="CHEBI:29991"/>
        <dbReference type="ChEBI" id="CHEBI:30616"/>
        <dbReference type="ChEBI" id="CHEBI:33019"/>
        <dbReference type="ChEBI" id="CHEBI:58048"/>
        <dbReference type="ChEBI" id="CHEBI:58359"/>
        <dbReference type="ChEBI" id="CHEBI:456215"/>
        <dbReference type="EC" id="6.3.5.4"/>
    </reaction>
</comment>
<gene>
    <name evidence="12" type="ORF">FE392_02375</name>
</gene>
<reference evidence="13" key="1">
    <citation type="journal article" date="2024" name="Toxins">
        <title>Genome Sequence Analysis of Native Xenorhabdus Strains Isolated from Entomopathogenic Nematodes in Argentina.</title>
        <authorList>
            <person name="Palma L."/>
            <person name="Frizzo L."/>
            <person name="Kaiser S."/>
            <person name="Berry C."/>
            <person name="Caballero P."/>
            <person name="Bode H.B."/>
            <person name="Del Valle E.E."/>
        </authorList>
    </citation>
    <scope>NUCLEOTIDE SEQUENCE [LARGE SCALE GENOMIC DNA]</scope>
    <source>
        <strain evidence="13">12</strain>
    </source>
</reference>
<dbReference type="EMBL" id="VCDN01000011">
    <property type="protein sequence ID" value="MDX7986183.1"/>
    <property type="molecule type" value="Genomic_DNA"/>
</dbReference>
<protein>
    <recommendedName>
        <fullName evidence="2">asparagine synthase (glutamine-hydrolyzing)</fullName>
        <ecNumber evidence="2">6.3.5.4</ecNumber>
    </recommendedName>
</protein>
<evidence type="ECO:0000256" key="5">
    <source>
        <dbReference type="ARBA" id="ARBA00022741"/>
    </source>
</evidence>
<dbReference type="PANTHER" id="PTHR11772:SF2">
    <property type="entry name" value="ASPARAGINE SYNTHETASE [GLUTAMINE-HYDROLYZING]"/>
    <property type="match status" value="1"/>
</dbReference>
<dbReference type="PIRSF" id="PIRSF001589">
    <property type="entry name" value="Asn_synthetase_glu-h"/>
    <property type="match status" value="1"/>
</dbReference>
<keyword evidence="6" id="KW-0067">ATP-binding</keyword>
<name>A0ABU4S6Q1_9GAMM</name>
<evidence type="ECO:0000256" key="3">
    <source>
        <dbReference type="ARBA" id="ARBA00022598"/>
    </source>
</evidence>
<evidence type="ECO:0000313" key="13">
    <source>
        <dbReference type="Proteomes" id="UP001271890"/>
    </source>
</evidence>
<dbReference type="Gene3D" id="3.40.50.620">
    <property type="entry name" value="HUPs"/>
    <property type="match status" value="1"/>
</dbReference>
<accession>A0ABU4S6Q1</accession>
<evidence type="ECO:0000256" key="10">
    <source>
        <dbReference type="ARBA" id="ARBA00048741"/>
    </source>
</evidence>
<keyword evidence="3" id="KW-0436">Ligase</keyword>
<comment type="similarity">
    <text evidence="1">Belongs to the asparagine synthetase family.</text>
</comment>
<dbReference type="Proteomes" id="UP001271890">
    <property type="component" value="Unassembled WGS sequence"/>
</dbReference>
<keyword evidence="13" id="KW-1185">Reference proteome</keyword>
<keyword evidence="4" id="KW-0028">Amino-acid biosynthesis</keyword>
<evidence type="ECO:0000313" key="12">
    <source>
        <dbReference type="EMBL" id="MDX7986183.1"/>
    </source>
</evidence>
<dbReference type="InterPro" id="IPR033738">
    <property type="entry name" value="AsnB_N"/>
</dbReference>
<keyword evidence="7" id="KW-0061">Asparagine biosynthesis</keyword>
<dbReference type="InterPro" id="IPR029055">
    <property type="entry name" value="Ntn_hydrolases_N"/>
</dbReference>
<comment type="pathway">
    <text evidence="9">Amino-acid biosynthesis.</text>
</comment>
<keyword evidence="8" id="KW-0315">Glutamine amidotransferase</keyword>
<dbReference type="Gene3D" id="3.60.20.10">
    <property type="entry name" value="Glutamine Phosphoribosylpyrophosphate, subunit 1, domain 1"/>
    <property type="match status" value="1"/>
</dbReference>
<evidence type="ECO:0000256" key="1">
    <source>
        <dbReference type="ARBA" id="ARBA00005752"/>
    </source>
</evidence>
<dbReference type="InterPro" id="IPR017932">
    <property type="entry name" value="GATase_2_dom"/>
</dbReference>
<evidence type="ECO:0000256" key="4">
    <source>
        <dbReference type="ARBA" id="ARBA00022605"/>
    </source>
</evidence>
<dbReference type="CDD" id="cd00712">
    <property type="entry name" value="AsnB"/>
    <property type="match status" value="1"/>
</dbReference>
<organism evidence="12 13">
    <name type="scientific">Xenorhabdus santafensis</name>
    <dbReference type="NCBI Taxonomy" id="2582833"/>
    <lineage>
        <taxon>Bacteria</taxon>
        <taxon>Pseudomonadati</taxon>
        <taxon>Pseudomonadota</taxon>
        <taxon>Gammaproteobacteria</taxon>
        <taxon>Enterobacterales</taxon>
        <taxon>Morganellaceae</taxon>
        <taxon>Xenorhabdus</taxon>
    </lineage>
</organism>